<dbReference type="SUPFAM" id="SSF48452">
    <property type="entry name" value="TPR-like"/>
    <property type="match status" value="1"/>
</dbReference>
<dbReference type="Gene3D" id="1.25.40.10">
    <property type="entry name" value="Tetratricopeptide repeat domain"/>
    <property type="match status" value="1"/>
</dbReference>
<name>A0A3B0RVJ1_9ZZZZ</name>
<proteinExistence type="predicted"/>
<evidence type="ECO:0000313" key="1">
    <source>
        <dbReference type="EMBL" id="VAV96257.1"/>
    </source>
</evidence>
<reference evidence="1" key="1">
    <citation type="submission" date="2018-06" db="EMBL/GenBank/DDBJ databases">
        <authorList>
            <person name="Zhirakovskaya E."/>
        </authorList>
    </citation>
    <scope>NUCLEOTIDE SEQUENCE</scope>
</reference>
<accession>A0A3B0RVJ1</accession>
<dbReference type="AlphaFoldDB" id="A0A3B0RVJ1"/>
<dbReference type="InterPro" id="IPR019734">
    <property type="entry name" value="TPR_rpt"/>
</dbReference>
<protein>
    <submittedName>
        <fullName evidence="1">Uncharacterized protein</fullName>
    </submittedName>
</protein>
<organism evidence="1">
    <name type="scientific">hydrothermal vent metagenome</name>
    <dbReference type="NCBI Taxonomy" id="652676"/>
    <lineage>
        <taxon>unclassified sequences</taxon>
        <taxon>metagenomes</taxon>
        <taxon>ecological metagenomes</taxon>
    </lineage>
</organism>
<dbReference type="SMART" id="SM00028">
    <property type="entry name" value="TPR"/>
    <property type="match status" value="3"/>
</dbReference>
<dbReference type="InterPro" id="IPR011990">
    <property type="entry name" value="TPR-like_helical_dom_sf"/>
</dbReference>
<dbReference type="EMBL" id="UOEE01000219">
    <property type="protein sequence ID" value="VAV96257.1"/>
    <property type="molecule type" value="Genomic_DNA"/>
</dbReference>
<dbReference type="PROSITE" id="PS50005">
    <property type="entry name" value="TPR"/>
    <property type="match status" value="1"/>
</dbReference>
<sequence length="175" mass="18712">MAFGLFAVPVLVAAQDSAAVETLLDRIAVAEDEAQAELLSEEVWARFFDSGSPSVDLMLQRGITAQAQGDLDLAGDFFADVVEFAPEFAEGWNRRAALEYARGEYAAALEDLGVAISLQPRHFGALAGLGLVLERLGSAEGAYQAYQDALAVHPFLTQAIDGAARLENQVKGRQL</sequence>
<gene>
    <name evidence="1" type="ORF">MNBD_ALPHA06-1424</name>
</gene>